<organism evidence="1 2">
    <name type="scientific">Plasmopara halstedii</name>
    <name type="common">Downy mildew of sunflower</name>
    <dbReference type="NCBI Taxonomy" id="4781"/>
    <lineage>
        <taxon>Eukaryota</taxon>
        <taxon>Sar</taxon>
        <taxon>Stramenopiles</taxon>
        <taxon>Oomycota</taxon>
        <taxon>Peronosporomycetes</taxon>
        <taxon>Peronosporales</taxon>
        <taxon>Peronosporaceae</taxon>
        <taxon>Plasmopara</taxon>
    </lineage>
</organism>
<dbReference type="Proteomes" id="UP000054928">
    <property type="component" value="Unassembled WGS sequence"/>
</dbReference>
<evidence type="ECO:0000313" key="1">
    <source>
        <dbReference type="EMBL" id="CEG45853.1"/>
    </source>
</evidence>
<accession>A0A0P1AU99</accession>
<dbReference type="RefSeq" id="XP_024582222.1">
    <property type="nucleotide sequence ID" value="XM_024716643.1"/>
</dbReference>
<keyword evidence="2" id="KW-1185">Reference proteome</keyword>
<dbReference type="AlphaFoldDB" id="A0A0P1AU99"/>
<dbReference type="GeneID" id="36397181"/>
<proteinExistence type="predicted"/>
<sequence>MADRLGLQGTSLNNDGLLQGNTALTAQADNVTQSAGGKTLSGRTLTLTAGKG</sequence>
<evidence type="ECO:0000313" key="2">
    <source>
        <dbReference type="Proteomes" id="UP000054928"/>
    </source>
</evidence>
<protein>
    <submittedName>
        <fullName evidence="1">Uncharacterized protein</fullName>
    </submittedName>
</protein>
<dbReference type="EMBL" id="CCYD01001685">
    <property type="protein sequence ID" value="CEG45853.1"/>
    <property type="molecule type" value="Genomic_DNA"/>
</dbReference>
<name>A0A0P1AU99_PLAHL</name>
<reference evidence="2" key="1">
    <citation type="submission" date="2014-09" db="EMBL/GenBank/DDBJ databases">
        <authorList>
            <person name="Sharma Rahul"/>
            <person name="Thines Marco"/>
        </authorList>
    </citation>
    <scope>NUCLEOTIDE SEQUENCE [LARGE SCALE GENOMIC DNA]</scope>
</reference>